<dbReference type="AlphaFoldDB" id="A0A9D4NM41"/>
<reference evidence="2" key="2">
    <citation type="submission" date="2020-11" db="EMBL/GenBank/DDBJ databases">
        <authorList>
            <person name="McCartney M.A."/>
            <person name="Auch B."/>
            <person name="Kono T."/>
            <person name="Mallez S."/>
            <person name="Becker A."/>
            <person name="Gohl D.M."/>
            <person name="Silverstein K.A.T."/>
            <person name="Koren S."/>
            <person name="Bechman K.B."/>
            <person name="Herman A."/>
            <person name="Abrahante J.E."/>
            <person name="Garbe J."/>
        </authorList>
    </citation>
    <scope>NUCLEOTIDE SEQUENCE</scope>
    <source>
        <strain evidence="2">Duluth1</strain>
        <tissue evidence="2">Whole animal</tissue>
    </source>
</reference>
<accession>A0A9D4NM41</accession>
<dbReference type="Proteomes" id="UP000828390">
    <property type="component" value="Unassembled WGS sequence"/>
</dbReference>
<evidence type="ECO:0000256" key="1">
    <source>
        <dbReference type="SAM" id="MobiDB-lite"/>
    </source>
</evidence>
<name>A0A9D4NM41_DREPO</name>
<proteinExistence type="predicted"/>
<protein>
    <submittedName>
        <fullName evidence="2">Uncharacterized protein</fullName>
    </submittedName>
</protein>
<feature type="region of interest" description="Disordered" evidence="1">
    <location>
        <begin position="1"/>
        <end position="58"/>
    </location>
</feature>
<dbReference type="EMBL" id="JAIWYP010000001">
    <property type="protein sequence ID" value="KAH3897291.1"/>
    <property type="molecule type" value="Genomic_DNA"/>
</dbReference>
<comment type="caution">
    <text evidence="2">The sequence shown here is derived from an EMBL/GenBank/DDBJ whole genome shotgun (WGS) entry which is preliminary data.</text>
</comment>
<gene>
    <name evidence="2" type="ORF">DPMN_021478</name>
</gene>
<feature type="compositionally biased region" description="Polar residues" evidence="1">
    <location>
        <begin position="22"/>
        <end position="58"/>
    </location>
</feature>
<evidence type="ECO:0000313" key="3">
    <source>
        <dbReference type="Proteomes" id="UP000828390"/>
    </source>
</evidence>
<keyword evidence="3" id="KW-1185">Reference proteome</keyword>
<sequence>MFDKNRRELQDPGASMHLRNPEASTHLRSPVASTPLYNQGTSTHTCESDSQQARTGGF</sequence>
<organism evidence="2 3">
    <name type="scientific">Dreissena polymorpha</name>
    <name type="common">Zebra mussel</name>
    <name type="synonym">Mytilus polymorpha</name>
    <dbReference type="NCBI Taxonomy" id="45954"/>
    <lineage>
        <taxon>Eukaryota</taxon>
        <taxon>Metazoa</taxon>
        <taxon>Spiralia</taxon>
        <taxon>Lophotrochozoa</taxon>
        <taxon>Mollusca</taxon>
        <taxon>Bivalvia</taxon>
        <taxon>Autobranchia</taxon>
        <taxon>Heteroconchia</taxon>
        <taxon>Euheterodonta</taxon>
        <taxon>Imparidentia</taxon>
        <taxon>Neoheterodontei</taxon>
        <taxon>Myida</taxon>
        <taxon>Dreissenoidea</taxon>
        <taxon>Dreissenidae</taxon>
        <taxon>Dreissena</taxon>
    </lineage>
</organism>
<feature type="compositionally biased region" description="Basic and acidic residues" evidence="1">
    <location>
        <begin position="1"/>
        <end position="10"/>
    </location>
</feature>
<evidence type="ECO:0000313" key="2">
    <source>
        <dbReference type="EMBL" id="KAH3897291.1"/>
    </source>
</evidence>
<reference evidence="2" key="1">
    <citation type="journal article" date="2019" name="bioRxiv">
        <title>The Genome of the Zebra Mussel, Dreissena polymorpha: A Resource for Invasive Species Research.</title>
        <authorList>
            <person name="McCartney M.A."/>
            <person name="Auch B."/>
            <person name="Kono T."/>
            <person name="Mallez S."/>
            <person name="Zhang Y."/>
            <person name="Obille A."/>
            <person name="Becker A."/>
            <person name="Abrahante J.E."/>
            <person name="Garbe J."/>
            <person name="Badalamenti J.P."/>
            <person name="Herman A."/>
            <person name="Mangelson H."/>
            <person name="Liachko I."/>
            <person name="Sullivan S."/>
            <person name="Sone E.D."/>
            <person name="Koren S."/>
            <person name="Silverstein K.A.T."/>
            <person name="Beckman K.B."/>
            <person name="Gohl D.M."/>
        </authorList>
    </citation>
    <scope>NUCLEOTIDE SEQUENCE</scope>
    <source>
        <strain evidence="2">Duluth1</strain>
        <tissue evidence="2">Whole animal</tissue>
    </source>
</reference>